<dbReference type="Gene3D" id="3.60.21.10">
    <property type="match status" value="1"/>
</dbReference>
<dbReference type="PANTHER" id="PTHR12905:SF0">
    <property type="entry name" value="CALCINEURIN-LIKE PHOSPHOESTERASE DOMAIN-CONTAINING PROTEIN"/>
    <property type="match status" value="1"/>
</dbReference>
<feature type="domain" description="Calcineurin-like phosphoesterase" evidence="1">
    <location>
        <begin position="5"/>
        <end position="162"/>
    </location>
</feature>
<reference evidence="3" key="1">
    <citation type="journal article" date="2019" name="Int. J. Syst. Evol. Microbiol.">
        <title>The Global Catalogue of Microorganisms (GCM) 10K type strain sequencing project: providing services to taxonomists for standard genome sequencing and annotation.</title>
        <authorList>
            <consortium name="The Broad Institute Genomics Platform"/>
            <consortium name="The Broad Institute Genome Sequencing Center for Infectious Disease"/>
            <person name="Wu L."/>
            <person name="Ma J."/>
        </authorList>
    </citation>
    <scope>NUCLEOTIDE SEQUENCE [LARGE SCALE GENOMIC DNA]</scope>
    <source>
        <strain evidence="3">JCM 17555</strain>
    </source>
</reference>
<dbReference type="InterPro" id="IPR029052">
    <property type="entry name" value="Metallo-depent_PP-like"/>
</dbReference>
<evidence type="ECO:0000313" key="2">
    <source>
        <dbReference type="EMBL" id="GAA3944886.1"/>
    </source>
</evidence>
<dbReference type="Proteomes" id="UP001501337">
    <property type="component" value="Unassembled WGS sequence"/>
</dbReference>
<dbReference type="SUPFAM" id="SSF56300">
    <property type="entry name" value="Metallo-dependent phosphatases"/>
    <property type="match status" value="1"/>
</dbReference>
<protein>
    <recommendedName>
        <fullName evidence="1">Calcineurin-like phosphoesterase domain-containing protein</fullName>
    </recommendedName>
</protein>
<accession>A0ABP7NEW8</accession>
<keyword evidence="3" id="KW-1185">Reference proteome</keyword>
<dbReference type="InterPro" id="IPR051693">
    <property type="entry name" value="UPF0046_metallophosphoest"/>
</dbReference>
<comment type="caution">
    <text evidence="2">The sequence shown here is derived from an EMBL/GenBank/DDBJ whole genome shotgun (WGS) entry which is preliminary data.</text>
</comment>
<evidence type="ECO:0000313" key="3">
    <source>
        <dbReference type="Proteomes" id="UP001501337"/>
    </source>
</evidence>
<dbReference type="CDD" id="cd07379">
    <property type="entry name" value="MPP_239FB"/>
    <property type="match status" value="1"/>
</dbReference>
<organism evidence="2 3">
    <name type="scientific">Allohahella marinimesophila</name>
    <dbReference type="NCBI Taxonomy" id="1054972"/>
    <lineage>
        <taxon>Bacteria</taxon>
        <taxon>Pseudomonadati</taxon>
        <taxon>Pseudomonadota</taxon>
        <taxon>Gammaproteobacteria</taxon>
        <taxon>Oceanospirillales</taxon>
        <taxon>Hahellaceae</taxon>
        <taxon>Allohahella</taxon>
    </lineage>
</organism>
<dbReference type="PANTHER" id="PTHR12905">
    <property type="entry name" value="METALLOPHOSPHOESTERASE"/>
    <property type="match status" value="1"/>
</dbReference>
<gene>
    <name evidence="2" type="ORF">GCM10022278_00060</name>
</gene>
<name>A0ABP7NEW8_9GAMM</name>
<proteinExistence type="predicted"/>
<dbReference type="InterPro" id="IPR004843">
    <property type="entry name" value="Calcineurin-like_PHP"/>
</dbReference>
<sequence>MTVPDGDVLIHAGDCTGRGSENDLIALNHWLSLQPHQHKILIAGNHDKLFETEPARARELITSAIYLEDSGVDIEGVSFWGSPWTPAFFDWHFMRERGAPMADVWESIPVGTDVLITHGPPMGILDEVPRGAEDIEHTGCADLMMAVLRVRPKFHVFGHIHEGYGTSEIDGTLFINASSLDERYRPVNPPIVFDIS</sequence>
<dbReference type="Pfam" id="PF00149">
    <property type="entry name" value="Metallophos"/>
    <property type="match status" value="1"/>
</dbReference>
<dbReference type="EMBL" id="BAABBO010000001">
    <property type="protein sequence ID" value="GAA3944886.1"/>
    <property type="molecule type" value="Genomic_DNA"/>
</dbReference>
<evidence type="ECO:0000259" key="1">
    <source>
        <dbReference type="Pfam" id="PF00149"/>
    </source>
</evidence>